<accession>A0AAV2FIF1</accession>
<sequence>MIRRGAVQFGPLEGDISAIINGRSTAEPSNINDWFSFCILHATLWLVWLQRNQRIFNNTHTTAKVIARQASRMVISWLTAHHKVDKNLSAVWLRECLSRM</sequence>
<dbReference type="Proteomes" id="UP001497516">
    <property type="component" value="Chromosome 6"/>
</dbReference>
<name>A0AAV2FIF1_9ROSI</name>
<gene>
    <name evidence="1" type="ORF">LTRI10_LOCUS37889</name>
</gene>
<keyword evidence="2" id="KW-1185">Reference proteome</keyword>
<proteinExistence type="predicted"/>
<evidence type="ECO:0000313" key="2">
    <source>
        <dbReference type="Proteomes" id="UP001497516"/>
    </source>
</evidence>
<evidence type="ECO:0000313" key="1">
    <source>
        <dbReference type="EMBL" id="CAL1397603.1"/>
    </source>
</evidence>
<organism evidence="1 2">
    <name type="scientific">Linum trigynum</name>
    <dbReference type="NCBI Taxonomy" id="586398"/>
    <lineage>
        <taxon>Eukaryota</taxon>
        <taxon>Viridiplantae</taxon>
        <taxon>Streptophyta</taxon>
        <taxon>Embryophyta</taxon>
        <taxon>Tracheophyta</taxon>
        <taxon>Spermatophyta</taxon>
        <taxon>Magnoliopsida</taxon>
        <taxon>eudicotyledons</taxon>
        <taxon>Gunneridae</taxon>
        <taxon>Pentapetalae</taxon>
        <taxon>rosids</taxon>
        <taxon>fabids</taxon>
        <taxon>Malpighiales</taxon>
        <taxon>Linaceae</taxon>
        <taxon>Linum</taxon>
    </lineage>
</organism>
<reference evidence="1 2" key="1">
    <citation type="submission" date="2024-04" db="EMBL/GenBank/DDBJ databases">
        <authorList>
            <person name="Fracassetti M."/>
        </authorList>
    </citation>
    <scope>NUCLEOTIDE SEQUENCE [LARGE SCALE GENOMIC DNA]</scope>
</reference>
<protein>
    <submittedName>
        <fullName evidence="1">Uncharacterized protein</fullName>
    </submittedName>
</protein>
<dbReference type="EMBL" id="OZ034819">
    <property type="protein sequence ID" value="CAL1397603.1"/>
    <property type="molecule type" value="Genomic_DNA"/>
</dbReference>
<dbReference type="AlphaFoldDB" id="A0AAV2FIF1"/>